<dbReference type="SUPFAM" id="SSF88946">
    <property type="entry name" value="Sigma2 domain of RNA polymerase sigma factors"/>
    <property type="match status" value="1"/>
</dbReference>
<dbReference type="InterPro" id="IPR014284">
    <property type="entry name" value="RNA_pol_sigma-70_dom"/>
</dbReference>
<dbReference type="InterPro" id="IPR007627">
    <property type="entry name" value="RNA_pol_sigma70_r2"/>
</dbReference>
<dbReference type="OrthoDB" id="655312at2"/>
<dbReference type="STRING" id="1513896.SAMN05660841_00171"/>
<dbReference type="InterPro" id="IPR013324">
    <property type="entry name" value="RNA_pol_sigma_r3/r4-like"/>
</dbReference>
<evidence type="ECO:0000256" key="5">
    <source>
        <dbReference type="ARBA" id="ARBA00023163"/>
    </source>
</evidence>
<evidence type="ECO:0000259" key="6">
    <source>
        <dbReference type="Pfam" id="PF04542"/>
    </source>
</evidence>
<dbReference type="InterPro" id="IPR039425">
    <property type="entry name" value="RNA_pol_sigma-70-like"/>
</dbReference>
<dbReference type="GO" id="GO:0003677">
    <property type="term" value="F:DNA binding"/>
    <property type="evidence" value="ECO:0007669"/>
    <property type="project" value="UniProtKB-KW"/>
</dbReference>
<dbReference type="Proteomes" id="UP000190150">
    <property type="component" value="Unassembled WGS sequence"/>
</dbReference>
<name>A0A1T5AUG7_9SPHI</name>
<feature type="domain" description="RNA polymerase sigma-70 region 2" evidence="6">
    <location>
        <begin position="26"/>
        <end position="91"/>
    </location>
</feature>
<dbReference type="GO" id="GO:0006352">
    <property type="term" value="P:DNA-templated transcription initiation"/>
    <property type="evidence" value="ECO:0007669"/>
    <property type="project" value="InterPro"/>
</dbReference>
<protein>
    <submittedName>
        <fullName evidence="8">RNA polymerase sigma-70 factor, ECF subfamily</fullName>
    </submittedName>
</protein>
<dbReference type="Pfam" id="PF08281">
    <property type="entry name" value="Sigma70_r4_2"/>
    <property type="match status" value="1"/>
</dbReference>
<reference evidence="9" key="1">
    <citation type="submission" date="2017-02" db="EMBL/GenBank/DDBJ databases">
        <authorList>
            <person name="Varghese N."/>
            <person name="Submissions S."/>
        </authorList>
    </citation>
    <scope>NUCLEOTIDE SEQUENCE [LARGE SCALE GENOMIC DNA]</scope>
    <source>
        <strain evidence="9">DSM 24091</strain>
    </source>
</reference>
<dbReference type="InterPro" id="IPR013249">
    <property type="entry name" value="RNA_pol_sigma70_r4_t2"/>
</dbReference>
<dbReference type="Gene3D" id="1.10.1740.10">
    <property type="match status" value="1"/>
</dbReference>
<keyword evidence="2" id="KW-0805">Transcription regulation</keyword>
<dbReference type="Pfam" id="PF04542">
    <property type="entry name" value="Sigma70_r2"/>
    <property type="match status" value="1"/>
</dbReference>
<evidence type="ECO:0000256" key="2">
    <source>
        <dbReference type="ARBA" id="ARBA00023015"/>
    </source>
</evidence>
<gene>
    <name evidence="8" type="ORF">SAMN05660841_00171</name>
</gene>
<dbReference type="GO" id="GO:0016987">
    <property type="term" value="F:sigma factor activity"/>
    <property type="evidence" value="ECO:0007669"/>
    <property type="project" value="UniProtKB-KW"/>
</dbReference>
<dbReference type="PANTHER" id="PTHR43133:SF8">
    <property type="entry name" value="RNA POLYMERASE SIGMA FACTOR HI_1459-RELATED"/>
    <property type="match status" value="1"/>
</dbReference>
<keyword evidence="3" id="KW-0731">Sigma factor</keyword>
<evidence type="ECO:0000259" key="7">
    <source>
        <dbReference type="Pfam" id="PF08281"/>
    </source>
</evidence>
<evidence type="ECO:0000313" key="9">
    <source>
        <dbReference type="Proteomes" id="UP000190150"/>
    </source>
</evidence>
<keyword evidence="5" id="KW-0804">Transcription</keyword>
<keyword evidence="4" id="KW-0238">DNA-binding</keyword>
<evidence type="ECO:0000256" key="4">
    <source>
        <dbReference type="ARBA" id="ARBA00023125"/>
    </source>
</evidence>
<sequence>MEINPDRESLLITRLKEGDKHAFEILYNLHKRRLAANLYKLLKSWTEVEEILQELFVRVWTYRTNIDVEKSFQAYLHRIASNLVHDYFRKLSSDKRLLEQVWENMSFFEHPEFIKKQVLADQELMRTIAQLPPQRRLVFKLCKLEGHSYEEVSKQLQISKAAVNAHITKANRFILENYDKNSTLILLLIASCIVSGT</sequence>
<dbReference type="InterPro" id="IPR013325">
    <property type="entry name" value="RNA_pol_sigma_r2"/>
</dbReference>
<keyword evidence="9" id="KW-1185">Reference proteome</keyword>
<dbReference type="EMBL" id="FUZF01000001">
    <property type="protein sequence ID" value="SKB38487.1"/>
    <property type="molecule type" value="Genomic_DNA"/>
</dbReference>
<dbReference type="NCBIfam" id="TIGR02937">
    <property type="entry name" value="sigma70-ECF"/>
    <property type="match status" value="1"/>
</dbReference>
<dbReference type="InterPro" id="IPR036388">
    <property type="entry name" value="WH-like_DNA-bd_sf"/>
</dbReference>
<evidence type="ECO:0000313" key="8">
    <source>
        <dbReference type="EMBL" id="SKB38487.1"/>
    </source>
</evidence>
<comment type="similarity">
    <text evidence="1">Belongs to the sigma-70 factor family. ECF subfamily.</text>
</comment>
<dbReference type="SUPFAM" id="SSF88659">
    <property type="entry name" value="Sigma3 and sigma4 domains of RNA polymerase sigma factors"/>
    <property type="match status" value="1"/>
</dbReference>
<dbReference type="RefSeq" id="WP_079640529.1">
    <property type="nucleotide sequence ID" value="NZ_FUZF01000001.1"/>
</dbReference>
<organism evidence="8 9">
    <name type="scientific">Sphingobacterium nematocida</name>
    <dbReference type="NCBI Taxonomy" id="1513896"/>
    <lineage>
        <taxon>Bacteria</taxon>
        <taxon>Pseudomonadati</taxon>
        <taxon>Bacteroidota</taxon>
        <taxon>Sphingobacteriia</taxon>
        <taxon>Sphingobacteriales</taxon>
        <taxon>Sphingobacteriaceae</taxon>
        <taxon>Sphingobacterium</taxon>
    </lineage>
</organism>
<accession>A0A1T5AUG7</accession>
<dbReference type="AlphaFoldDB" id="A0A1T5AUG7"/>
<dbReference type="Gene3D" id="1.10.10.10">
    <property type="entry name" value="Winged helix-like DNA-binding domain superfamily/Winged helix DNA-binding domain"/>
    <property type="match status" value="1"/>
</dbReference>
<evidence type="ECO:0000256" key="1">
    <source>
        <dbReference type="ARBA" id="ARBA00010641"/>
    </source>
</evidence>
<evidence type="ECO:0000256" key="3">
    <source>
        <dbReference type="ARBA" id="ARBA00023082"/>
    </source>
</evidence>
<proteinExistence type="inferred from homology"/>
<dbReference type="PANTHER" id="PTHR43133">
    <property type="entry name" value="RNA POLYMERASE ECF-TYPE SIGMA FACTO"/>
    <property type="match status" value="1"/>
</dbReference>
<feature type="domain" description="RNA polymerase sigma factor 70 region 4 type 2" evidence="7">
    <location>
        <begin position="122"/>
        <end position="170"/>
    </location>
</feature>